<evidence type="ECO:0000313" key="2">
    <source>
        <dbReference type="EMBL" id="SHJ59727.1"/>
    </source>
</evidence>
<dbReference type="RefSeq" id="WP_178139205.1">
    <property type="nucleotide sequence ID" value="NZ_FRAD01000004.1"/>
</dbReference>
<protein>
    <recommendedName>
        <fullName evidence="1">DUF4397 domain-containing protein</fullName>
    </recommendedName>
</protein>
<evidence type="ECO:0000313" key="3">
    <source>
        <dbReference type="Proteomes" id="UP000183952"/>
    </source>
</evidence>
<dbReference type="Proteomes" id="UP000183952">
    <property type="component" value="Unassembled WGS sequence"/>
</dbReference>
<feature type="domain" description="DUF4397" evidence="1">
    <location>
        <begin position="11"/>
        <end position="125"/>
    </location>
</feature>
<reference evidence="2 3" key="1">
    <citation type="submission" date="2016-11" db="EMBL/GenBank/DDBJ databases">
        <authorList>
            <person name="Jaros S."/>
            <person name="Januszkiewicz K."/>
            <person name="Wedrychowicz H."/>
        </authorList>
    </citation>
    <scope>NUCLEOTIDE SEQUENCE [LARGE SCALE GENOMIC DNA]</scope>
    <source>
        <strain evidence="2 3">DSM 3090</strain>
    </source>
</reference>
<dbReference type="InterPro" id="IPR025510">
    <property type="entry name" value="DUF4397"/>
</dbReference>
<accession>A0A1M6KL87</accession>
<name>A0A1M6KL87_9CLOT</name>
<dbReference type="Pfam" id="PF14344">
    <property type="entry name" value="DUF4397"/>
    <property type="match status" value="1"/>
</dbReference>
<dbReference type="AlphaFoldDB" id="A0A1M6KL87"/>
<evidence type="ECO:0000259" key="1">
    <source>
        <dbReference type="Pfam" id="PF14344"/>
    </source>
</evidence>
<proteinExistence type="predicted"/>
<dbReference type="EMBL" id="FRAD01000004">
    <property type="protein sequence ID" value="SHJ59727.1"/>
    <property type="molecule type" value="Genomic_DNA"/>
</dbReference>
<sequence length="210" mass="23426">MEVNIPNAIKSFIRVLHASPQTPAVDVYINSIPTIKNLQYKGFTEYLPISSGTYNVKLFRAGTAVLIYEKDIKIAPNEILTVCAIGKDAKDLSLFPVKDPKLQIDTSKSYLRLVHLSPNTLPVDVITSQGIVLFQNVGYTEKQGYISLQPSIYHIDINLSNTTNSVLYVPNMKLLPNKFYTIYLVGLLDDTPPLQVLIPLDGNSYISFFS</sequence>
<organism evidence="2 3">
    <name type="scientific">Hathewaya proteolytica DSM 3090</name>
    <dbReference type="NCBI Taxonomy" id="1121331"/>
    <lineage>
        <taxon>Bacteria</taxon>
        <taxon>Bacillati</taxon>
        <taxon>Bacillota</taxon>
        <taxon>Clostridia</taxon>
        <taxon>Eubacteriales</taxon>
        <taxon>Clostridiaceae</taxon>
        <taxon>Hathewaya</taxon>
    </lineage>
</organism>
<gene>
    <name evidence="2" type="ORF">SAMN02745248_00511</name>
</gene>
<dbReference type="STRING" id="1121331.SAMN02745248_00511"/>
<keyword evidence="3" id="KW-1185">Reference proteome</keyword>